<organism evidence="2 3">
    <name type="scientific">Botryotinia narcissicola</name>
    <dbReference type="NCBI Taxonomy" id="278944"/>
    <lineage>
        <taxon>Eukaryota</taxon>
        <taxon>Fungi</taxon>
        <taxon>Dikarya</taxon>
        <taxon>Ascomycota</taxon>
        <taxon>Pezizomycotina</taxon>
        <taxon>Leotiomycetes</taxon>
        <taxon>Helotiales</taxon>
        <taxon>Sclerotiniaceae</taxon>
        <taxon>Botryotinia</taxon>
    </lineage>
</organism>
<dbReference type="OrthoDB" id="6770063at2759"/>
<proteinExistence type="predicted"/>
<sequence length="69" mass="7787">MSTATEKGLVSSDYKKFPALARQKKDVKGVQPVLDPDDEASRYPETLRDEFGISNVENDLYTELLGRPR</sequence>
<reference evidence="2 3" key="1">
    <citation type="submission" date="2017-12" db="EMBL/GenBank/DDBJ databases">
        <title>Comparative genomics of Botrytis spp.</title>
        <authorList>
            <person name="Valero-Jimenez C.A."/>
            <person name="Tapia P."/>
            <person name="Veloso J."/>
            <person name="Silva-Moreno E."/>
            <person name="Staats M."/>
            <person name="Valdes J.H."/>
            <person name="Van Kan J.A.L."/>
        </authorList>
    </citation>
    <scope>NUCLEOTIDE SEQUENCE [LARGE SCALE GENOMIC DNA]</scope>
    <source>
        <strain evidence="2 3">MUCL2120</strain>
    </source>
</reference>
<feature type="region of interest" description="Disordered" evidence="1">
    <location>
        <begin position="21"/>
        <end position="41"/>
    </location>
</feature>
<evidence type="ECO:0000313" key="3">
    <source>
        <dbReference type="Proteomes" id="UP000297452"/>
    </source>
</evidence>
<dbReference type="AlphaFoldDB" id="A0A4Z1I0F9"/>
<keyword evidence="3" id="KW-1185">Reference proteome</keyword>
<evidence type="ECO:0000313" key="2">
    <source>
        <dbReference type="EMBL" id="TGO50347.1"/>
    </source>
</evidence>
<comment type="caution">
    <text evidence="2">The sequence shown here is derived from an EMBL/GenBank/DDBJ whole genome shotgun (WGS) entry which is preliminary data.</text>
</comment>
<protein>
    <submittedName>
        <fullName evidence="2">Uncharacterized protein</fullName>
    </submittedName>
</protein>
<dbReference type="EMBL" id="PQXJ01000396">
    <property type="protein sequence ID" value="TGO50347.1"/>
    <property type="molecule type" value="Genomic_DNA"/>
</dbReference>
<gene>
    <name evidence="2" type="ORF">BOTNAR_0396g00110</name>
</gene>
<evidence type="ECO:0000256" key="1">
    <source>
        <dbReference type="SAM" id="MobiDB-lite"/>
    </source>
</evidence>
<dbReference type="Proteomes" id="UP000297452">
    <property type="component" value="Unassembled WGS sequence"/>
</dbReference>
<accession>A0A4Z1I0F9</accession>
<name>A0A4Z1I0F9_9HELO</name>